<evidence type="ECO:0000256" key="7">
    <source>
        <dbReference type="ARBA" id="ARBA00023098"/>
    </source>
</evidence>
<dbReference type="GO" id="GO:0008654">
    <property type="term" value="P:phospholipid biosynthetic process"/>
    <property type="evidence" value="ECO:0007669"/>
    <property type="project" value="UniProtKB-KW"/>
</dbReference>
<dbReference type="GO" id="GO:0016614">
    <property type="term" value="F:oxidoreductase activity, acting on CH-OH group of donors"/>
    <property type="evidence" value="ECO:0007669"/>
    <property type="project" value="InterPro"/>
</dbReference>
<comment type="caution">
    <text evidence="10">The sequence shown here is derived from an EMBL/GenBank/DDBJ whole genome shotgun (WGS) entry which is preliminary data.</text>
</comment>
<keyword evidence="11" id="KW-1185">Reference proteome</keyword>
<evidence type="ECO:0000256" key="2">
    <source>
        <dbReference type="ARBA" id="ARBA00022516"/>
    </source>
</evidence>
<keyword evidence="1" id="KW-0963">Cytoplasm</keyword>
<protein>
    <submittedName>
        <fullName evidence="10">Sn-glycerol-1-phosphate dehydrogenase</fullName>
    </submittedName>
</protein>
<name>A0A9X4L593_9BACL</name>
<dbReference type="InterPro" id="IPR032837">
    <property type="entry name" value="G1PDH"/>
</dbReference>
<dbReference type="InterPro" id="IPR016205">
    <property type="entry name" value="Glycerol_DH"/>
</dbReference>
<keyword evidence="9" id="KW-1208">Phospholipid metabolism</keyword>
<evidence type="ECO:0000256" key="5">
    <source>
        <dbReference type="ARBA" id="ARBA00023002"/>
    </source>
</evidence>
<evidence type="ECO:0000256" key="9">
    <source>
        <dbReference type="ARBA" id="ARBA00023264"/>
    </source>
</evidence>
<keyword evidence="5" id="KW-0560">Oxidoreductase</keyword>
<reference evidence="10" key="1">
    <citation type="submission" date="2022-10" db="EMBL/GenBank/DDBJ databases">
        <title>Comparative genomic analysis of Cohnella hashimotonis sp. nov., isolated from the International Space Station.</title>
        <authorList>
            <person name="Simpson A."/>
            <person name="Venkateswaran K."/>
        </authorList>
    </citation>
    <scope>NUCLEOTIDE SEQUENCE</scope>
    <source>
        <strain evidence="10">DSM 28161</strain>
    </source>
</reference>
<dbReference type="GO" id="GO:0046872">
    <property type="term" value="F:metal ion binding"/>
    <property type="evidence" value="ECO:0007669"/>
    <property type="project" value="UniProtKB-KW"/>
</dbReference>
<keyword evidence="7" id="KW-0443">Lipid metabolism</keyword>
<dbReference type="Pfam" id="PF13685">
    <property type="entry name" value="Fe-ADH_2"/>
    <property type="match status" value="1"/>
</dbReference>
<dbReference type="SUPFAM" id="SSF56796">
    <property type="entry name" value="Dehydroquinate synthase-like"/>
    <property type="match status" value="1"/>
</dbReference>
<dbReference type="RefSeq" id="WP_277538749.1">
    <property type="nucleotide sequence ID" value="NZ_JAPDIA010000009.1"/>
</dbReference>
<proteinExistence type="predicted"/>
<organism evidence="10 11">
    <name type="scientific">Cohnella rhizosphaerae</name>
    <dbReference type="NCBI Taxonomy" id="1457232"/>
    <lineage>
        <taxon>Bacteria</taxon>
        <taxon>Bacillati</taxon>
        <taxon>Bacillota</taxon>
        <taxon>Bacilli</taxon>
        <taxon>Bacillales</taxon>
        <taxon>Paenibacillaceae</taxon>
        <taxon>Cohnella</taxon>
    </lineage>
</organism>
<gene>
    <name evidence="10" type="ORF">OMP40_36105</name>
</gene>
<dbReference type="EMBL" id="JAPDIA010000009">
    <property type="protein sequence ID" value="MDG0814104.1"/>
    <property type="molecule type" value="Genomic_DNA"/>
</dbReference>
<evidence type="ECO:0000313" key="10">
    <source>
        <dbReference type="EMBL" id="MDG0814104.1"/>
    </source>
</evidence>
<dbReference type="Gene3D" id="1.20.1090.10">
    <property type="entry name" value="Dehydroquinate synthase-like - alpha domain"/>
    <property type="match status" value="1"/>
</dbReference>
<dbReference type="PANTHER" id="PTHR43616">
    <property type="entry name" value="GLYCEROL DEHYDROGENASE"/>
    <property type="match status" value="1"/>
</dbReference>
<keyword evidence="3" id="KW-0479">Metal-binding</keyword>
<evidence type="ECO:0000256" key="3">
    <source>
        <dbReference type="ARBA" id="ARBA00022723"/>
    </source>
</evidence>
<accession>A0A9X4L593</accession>
<evidence type="ECO:0000256" key="4">
    <source>
        <dbReference type="ARBA" id="ARBA00022857"/>
    </source>
</evidence>
<dbReference type="Proteomes" id="UP001153404">
    <property type="component" value="Unassembled WGS sequence"/>
</dbReference>
<evidence type="ECO:0000313" key="11">
    <source>
        <dbReference type="Proteomes" id="UP001153404"/>
    </source>
</evidence>
<keyword evidence="6" id="KW-0520">NAD</keyword>
<dbReference type="AlphaFoldDB" id="A0A9X4L593"/>
<keyword evidence="8" id="KW-0594">Phospholipid biosynthesis</keyword>
<keyword evidence="2" id="KW-0444">Lipid biosynthesis</keyword>
<dbReference type="PANTHER" id="PTHR43616:SF5">
    <property type="entry name" value="GLYCEROL DEHYDROGENASE 1"/>
    <property type="match status" value="1"/>
</dbReference>
<evidence type="ECO:0000256" key="1">
    <source>
        <dbReference type="ARBA" id="ARBA00022490"/>
    </source>
</evidence>
<keyword evidence="4" id="KW-0521">NADP</keyword>
<sequence length="402" mass="42101">MNSHTDIVAFVKHGAETRGIRLSEVAFPDEIVLAPGASERLPAYLKEKGHRRALLVGDPLTMAAANGDELADALRELGIAAEATLVKPNAAGDVVADEATIVQTLLDIQQHGADVAIAVGAGTLHDITRYAAYTAGLPFVSVPTAPSVDGFTSKGAPLLIRGDKITVPAIGPAAIFADTDILVQAPGAMVAAGFGDMLGKYTSLFDWKVGHALGGEDYDPYVAELTAMALNECVASVEAIGARTPAGIETLTRALIVSGLAMLIFGQSHSASGAEHHLSHYWEMELLRTGRRQVLHGAKVGAACAVIVEHYRRWLGQAAAADASGPAAALAAQLGDRLPEVAGWLGELPDAPRIRELLRTAGGPALPEALGIEGELVARSLREADEIRPGRKTLLRMINGRR</sequence>
<evidence type="ECO:0000256" key="6">
    <source>
        <dbReference type="ARBA" id="ARBA00023027"/>
    </source>
</evidence>
<evidence type="ECO:0000256" key="8">
    <source>
        <dbReference type="ARBA" id="ARBA00023209"/>
    </source>
</evidence>
<dbReference type="Gene3D" id="3.40.50.1970">
    <property type="match status" value="1"/>
</dbReference>
<dbReference type="CDD" id="cd08175">
    <property type="entry name" value="G1PDH"/>
    <property type="match status" value="1"/>
</dbReference>